<reference evidence="1 2" key="1">
    <citation type="submission" date="2021-08" db="EMBL/GenBank/DDBJ databases">
        <title>The highly contiguous genome resource for Trichoderma semiorbis FJ059, a fungal antagonistic to plant pathogens.</title>
        <authorList>
            <person name="Liu T."/>
        </authorList>
    </citation>
    <scope>NUCLEOTIDE SEQUENCE [LARGE SCALE GENOMIC DNA]</scope>
    <source>
        <strain evidence="1 2">FJ059</strain>
    </source>
</reference>
<organism evidence="1 2">
    <name type="scientific">Trichoderma semiorbis</name>
    <dbReference type="NCBI Taxonomy" id="1491008"/>
    <lineage>
        <taxon>Eukaryota</taxon>
        <taxon>Fungi</taxon>
        <taxon>Dikarya</taxon>
        <taxon>Ascomycota</taxon>
        <taxon>Pezizomycotina</taxon>
        <taxon>Sordariomycetes</taxon>
        <taxon>Hypocreomycetidae</taxon>
        <taxon>Hypocreales</taxon>
        <taxon>Hypocreaceae</taxon>
        <taxon>Trichoderma</taxon>
    </lineage>
</organism>
<dbReference type="EMBL" id="JAIMJC010000002">
    <property type="protein sequence ID" value="KAH0528927.1"/>
    <property type="molecule type" value="Genomic_DNA"/>
</dbReference>
<feature type="non-terminal residue" evidence="1">
    <location>
        <position position="62"/>
    </location>
</feature>
<sequence>MNSRLQGSVTRIVARIIHVLGLLGTFIIGNGSCSALGSAASDWLRGFLVFPIQGSIEPSRLL</sequence>
<name>A0A9P8HQ48_9HYPO</name>
<accession>A0A9P8HQ48</accession>
<comment type="caution">
    <text evidence="1">The sequence shown here is derived from an EMBL/GenBank/DDBJ whole genome shotgun (WGS) entry which is preliminary data.</text>
</comment>
<gene>
    <name evidence="1" type="ORF">TsFJ059_003738</name>
</gene>
<proteinExistence type="predicted"/>
<evidence type="ECO:0000313" key="2">
    <source>
        <dbReference type="Proteomes" id="UP000826573"/>
    </source>
</evidence>
<dbReference type="Proteomes" id="UP000826573">
    <property type="component" value="Unassembled WGS sequence"/>
</dbReference>
<evidence type="ECO:0000313" key="1">
    <source>
        <dbReference type="EMBL" id="KAH0528927.1"/>
    </source>
</evidence>
<dbReference type="AlphaFoldDB" id="A0A9P8HQ48"/>
<protein>
    <submittedName>
        <fullName evidence="1">Uncharacterized protein</fullName>
    </submittedName>
</protein>
<keyword evidence="2" id="KW-1185">Reference proteome</keyword>